<dbReference type="Proteomes" id="UP000224080">
    <property type="component" value="Unassembled WGS sequence"/>
</dbReference>
<reference evidence="2 3" key="1">
    <citation type="submission" date="2017-10" db="EMBL/GenBank/DDBJ databases">
        <title>Comparative genomics in systemic dimorphic fungi from Ajellomycetaceae.</title>
        <authorList>
            <person name="Munoz J.F."/>
            <person name="Mcewen J.G."/>
            <person name="Clay O.K."/>
            <person name="Cuomo C.A."/>
        </authorList>
    </citation>
    <scope>NUCLEOTIDE SEQUENCE [LARGE SCALE GENOMIC DNA]</scope>
    <source>
        <strain evidence="2 3">UAMH130</strain>
    </source>
</reference>
<name>A0A2B7WZI4_9EURO</name>
<dbReference type="OrthoDB" id="2342176at2759"/>
<feature type="compositionally biased region" description="Pro residues" evidence="1">
    <location>
        <begin position="222"/>
        <end position="239"/>
    </location>
</feature>
<feature type="region of interest" description="Disordered" evidence="1">
    <location>
        <begin position="182"/>
        <end position="310"/>
    </location>
</feature>
<protein>
    <submittedName>
        <fullName evidence="2">Uncharacterized protein</fullName>
    </submittedName>
</protein>
<comment type="caution">
    <text evidence="2">The sequence shown here is derived from an EMBL/GenBank/DDBJ whole genome shotgun (WGS) entry which is preliminary data.</text>
</comment>
<evidence type="ECO:0000313" key="2">
    <source>
        <dbReference type="EMBL" id="PGH01902.1"/>
    </source>
</evidence>
<organism evidence="2 3">
    <name type="scientific">Blastomyces parvus</name>
    <dbReference type="NCBI Taxonomy" id="2060905"/>
    <lineage>
        <taxon>Eukaryota</taxon>
        <taxon>Fungi</taxon>
        <taxon>Dikarya</taxon>
        <taxon>Ascomycota</taxon>
        <taxon>Pezizomycotina</taxon>
        <taxon>Eurotiomycetes</taxon>
        <taxon>Eurotiomycetidae</taxon>
        <taxon>Onygenales</taxon>
        <taxon>Ajellomycetaceae</taxon>
        <taxon>Blastomyces</taxon>
    </lineage>
</organism>
<accession>A0A2B7WZI4</accession>
<dbReference type="Gene3D" id="2.70.50.70">
    <property type="match status" value="1"/>
</dbReference>
<dbReference type="EMBL" id="PDNC01000066">
    <property type="protein sequence ID" value="PGH01902.1"/>
    <property type="molecule type" value="Genomic_DNA"/>
</dbReference>
<dbReference type="PANTHER" id="PTHR36182:SF1">
    <property type="entry name" value="PROTEIN, PUTATIVE (AFU_ORTHOLOGUE AFUA_6G10930)-RELATED"/>
    <property type="match status" value="1"/>
</dbReference>
<dbReference type="AlphaFoldDB" id="A0A2B7WZI4"/>
<sequence length="333" mass="34437">MQLLNPLPIKSPLDPANTGKLRDVNYKDPLWANGSNYPCKGYLNEPFRAAAEYKAGSEYQMTIDQNTATHAGGSCQLSLSYDQGKSFRVIKSIIGGCPIPLKYKFKIPSNAPSGKAVFAWTWFNKIGNREMYMNCAWVTVSGGSGDGFDSLPEIFKANVLSQTKCGTLEGFDIVFPEPGSVVELGPGGEGPPNRGIENCTSSDAPGSKPQPPAESPQSSPIESPPIGSPPIASPEPTPPGASSQSPHTTPVDQPMTPPNSTPEPGGQTPAAPPAAAPAPGGSAPGDSGACSAGSIKCDSETTWSMCSGDGTHYIPMGSVAAGTACRDGKISHA</sequence>
<proteinExistence type="predicted"/>
<dbReference type="STRING" id="2060905.A0A2B7WZI4"/>
<feature type="compositionally biased region" description="Polar residues" evidence="1">
    <location>
        <begin position="240"/>
        <end position="251"/>
    </location>
</feature>
<feature type="compositionally biased region" description="Low complexity" evidence="1">
    <location>
        <begin position="277"/>
        <end position="294"/>
    </location>
</feature>
<keyword evidence="3" id="KW-1185">Reference proteome</keyword>
<evidence type="ECO:0000256" key="1">
    <source>
        <dbReference type="SAM" id="MobiDB-lite"/>
    </source>
</evidence>
<evidence type="ECO:0000313" key="3">
    <source>
        <dbReference type="Proteomes" id="UP000224080"/>
    </source>
</evidence>
<dbReference type="PANTHER" id="PTHR36182">
    <property type="entry name" value="PROTEIN, PUTATIVE (AFU_ORTHOLOGUE AFUA_6G10930)-RELATED"/>
    <property type="match status" value="1"/>
</dbReference>
<gene>
    <name evidence="2" type="ORF">GX51_04956</name>
</gene>